<dbReference type="PANTHER" id="PTHR11177">
    <property type="entry name" value="CHITINASE"/>
    <property type="match status" value="1"/>
</dbReference>
<organism evidence="15">
    <name type="scientific">Cordyceps cicadae</name>
    <dbReference type="NCBI Taxonomy" id="218633"/>
    <lineage>
        <taxon>Eukaryota</taxon>
        <taxon>Fungi</taxon>
        <taxon>Dikarya</taxon>
        <taxon>Ascomycota</taxon>
        <taxon>Pezizomycotina</taxon>
        <taxon>Sordariomycetes</taxon>
        <taxon>Hypocreomycetidae</taxon>
        <taxon>Hypocreales</taxon>
        <taxon>Cordycipitaceae</taxon>
        <taxon>Cordyceps</taxon>
    </lineage>
</organism>
<reference evidence="15" key="1">
    <citation type="submission" date="2018-11" db="EMBL/GenBank/DDBJ databases">
        <title>Identification and characterization of the chitinase genes of glycoside hydrolase family 18 (GH18) from genome of the entomopathogenic fungus Paecilomyces cicadae.</title>
        <authorList>
            <person name="Peng Y."/>
            <person name="Ye L."/>
            <person name="Li S."/>
            <person name="Li S."/>
            <person name="Xu H."/>
            <person name="Liu D."/>
            <person name="Jiang J."/>
            <person name="Dang X."/>
        </authorList>
    </citation>
    <scope>NUCLEOTIDE SEQUENCE</scope>
    <source>
        <strain evidence="15">ZJ1611</strain>
    </source>
</reference>
<evidence type="ECO:0000256" key="7">
    <source>
        <dbReference type="ARBA" id="ARBA00022801"/>
    </source>
</evidence>
<evidence type="ECO:0000256" key="1">
    <source>
        <dbReference type="ARBA" id="ARBA00000822"/>
    </source>
</evidence>
<feature type="chain" id="PRO_5022065884" description="chitinase" evidence="13">
    <location>
        <begin position="25"/>
        <end position="423"/>
    </location>
</feature>
<keyword evidence="6 13" id="KW-0732">Signal</keyword>
<evidence type="ECO:0000256" key="5">
    <source>
        <dbReference type="ARBA" id="ARBA00022525"/>
    </source>
</evidence>
<evidence type="ECO:0000256" key="8">
    <source>
        <dbReference type="ARBA" id="ARBA00023024"/>
    </source>
</evidence>
<dbReference type="AlphaFoldDB" id="A0A514TPA4"/>
<feature type="signal peptide" evidence="13">
    <location>
        <begin position="1"/>
        <end position="24"/>
    </location>
</feature>
<evidence type="ECO:0000313" key="15">
    <source>
        <dbReference type="EMBL" id="QDJ94327.1"/>
    </source>
</evidence>
<evidence type="ECO:0000256" key="12">
    <source>
        <dbReference type="RuleBase" id="RU000489"/>
    </source>
</evidence>
<evidence type="ECO:0000256" key="11">
    <source>
        <dbReference type="ARBA" id="ARBA00023326"/>
    </source>
</evidence>
<name>A0A514TPA4_9HYPO</name>
<keyword evidence="5" id="KW-0964">Secreted</keyword>
<dbReference type="SUPFAM" id="SSF51445">
    <property type="entry name" value="(Trans)glycosidases"/>
    <property type="match status" value="1"/>
</dbReference>
<dbReference type="FunFam" id="3.20.20.80:FF:000075">
    <property type="entry name" value="Sporulation-specific chitinase"/>
    <property type="match status" value="1"/>
</dbReference>
<dbReference type="Gene3D" id="3.20.20.80">
    <property type="entry name" value="Glycosidases"/>
    <property type="match status" value="1"/>
</dbReference>
<feature type="domain" description="GH18" evidence="14">
    <location>
        <begin position="38"/>
        <end position="401"/>
    </location>
</feature>
<keyword evidence="7 12" id="KW-0378">Hydrolase</keyword>
<keyword evidence="11" id="KW-0624">Polysaccharide degradation</keyword>
<evidence type="ECO:0000256" key="9">
    <source>
        <dbReference type="ARBA" id="ARBA00023277"/>
    </source>
</evidence>
<accession>A0A514TPA4</accession>
<dbReference type="InterPro" id="IPR001223">
    <property type="entry name" value="Glyco_hydro18_cat"/>
</dbReference>
<dbReference type="GO" id="GO:0005576">
    <property type="term" value="C:extracellular region"/>
    <property type="evidence" value="ECO:0007669"/>
    <property type="project" value="UniProtKB-SubCell"/>
</dbReference>
<evidence type="ECO:0000259" key="14">
    <source>
        <dbReference type="PROSITE" id="PS51910"/>
    </source>
</evidence>
<dbReference type="SUPFAM" id="SSF54556">
    <property type="entry name" value="Chitinase insertion domain"/>
    <property type="match status" value="1"/>
</dbReference>
<dbReference type="Pfam" id="PF00704">
    <property type="entry name" value="Glyco_hydro_18"/>
    <property type="match status" value="1"/>
</dbReference>
<keyword evidence="8" id="KW-0146">Chitin degradation</keyword>
<dbReference type="GO" id="GO:0008843">
    <property type="term" value="F:endochitinase activity"/>
    <property type="evidence" value="ECO:0007669"/>
    <property type="project" value="UniProtKB-EC"/>
</dbReference>
<dbReference type="InterPro" id="IPR011583">
    <property type="entry name" value="Chitinase_II/V-like_cat"/>
</dbReference>
<dbReference type="PROSITE" id="PS01095">
    <property type="entry name" value="GH18_1"/>
    <property type="match status" value="1"/>
</dbReference>
<comment type="similarity">
    <text evidence="3">Belongs to the glycosyl hydrolase 18 family. Chitinase class V subfamily.</text>
</comment>
<sequence length="423" mass="46411">MLGFLKQSIAAVVVLQAAATLASTRSIEVDLQKRVDGYKSSVYFVNWGIYGRGYNINNLPTDKITHIYYAFMNVDESGTVFSGDTWADFEKHYPTDSWTETGENVYGSIKPLFALKHQHRHIKTLVSIGGYTWSTNFAVVAGSETTRKNFAKSAVTLLGNCGFDGIDIDWEYPKTEEEGQNMILLLQAVRDELDSYASQHGAGYHFLLSIAAPAGLDKIGRLKLAELGKVLDFVNIMAYDYAGAWDKTTGHNANVFPDTNNTAATPFNTNDAIQAYKKGGVPAEKLMLGIPIYSRAFEQTSGIGKSYNGVGSGSFEPGVYDYKSVTCESANHHYDKKIMAGFCYDPKTKTLVTLETPNAVKDKAVWLKSENMGGLMYWEASGDKNNSESLISTGSQALGTLDKSPNCLSYPNSKYDNIKNGMA</sequence>
<comment type="subcellular location">
    <subcellularLocation>
        <location evidence="2">Secreted</location>
    </subcellularLocation>
</comment>
<dbReference type="InterPro" id="IPR001579">
    <property type="entry name" value="Glyco_hydro_18_chit_AS"/>
</dbReference>
<dbReference type="CDD" id="cd06548">
    <property type="entry name" value="GH18_chitinase"/>
    <property type="match status" value="1"/>
</dbReference>
<evidence type="ECO:0000256" key="4">
    <source>
        <dbReference type="ARBA" id="ARBA00012729"/>
    </source>
</evidence>
<dbReference type="GO" id="GO:0000272">
    <property type="term" value="P:polysaccharide catabolic process"/>
    <property type="evidence" value="ECO:0007669"/>
    <property type="project" value="UniProtKB-KW"/>
</dbReference>
<evidence type="ECO:0000256" key="13">
    <source>
        <dbReference type="SAM" id="SignalP"/>
    </source>
</evidence>
<dbReference type="SMART" id="SM00636">
    <property type="entry name" value="Glyco_18"/>
    <property type="match status" value="1"/>
</dbReference>
<dbReference type="PROSITE" id="PS51910">
    <property type="entry name" value="GH18_2"/>
    <property type="match status" value="1"/>
</dbReference>
<dbReference type="InterPro" id="IPR017853">
    <property type="entry name" value="GH"/>
</dbReference>
<dbReference type="PANTHER" id="PTHR11177:SF317">
    <property type="entry name" value="CHITINASE 12-RELATED"/>
    <property type="match status" value="1"/>
</dbReference>
<evidence type="ECO:0000256" key="6">
    <source>
        <dbReference type="ARBA" id="ARBA00022729"/>
    </source>
</evidence>
<dbReference type="EC" id="3.2.1.14" evidence="4"/>
<dbReference type="InterPro" id="IPR029070">
    <property type="entry name" value="Chitinase_insertion_sf"/>
</dbReference>
<dbReference type="GO" id="GO:0006032">
    <property type="term" value="P:chitin catabolic process"/>
    <property type="evidence" value="ECO:0007669"/>
    <property type="project" value="UniProtKB-KW"/>
</dbReference>
<proteinExistence type="inferred from homology"/>
<evidence type="ECO:0000256" key="2">
    <source>
        <dbReference type="ARBA" id="ARBA00004613"/>
    </source>
</evidence>
<dbReference type="EMBL" id="MK253730">
    <property type="protein sequence ID" value="QDJ94327.1"/>
    <property type="molecule type" value="Genomic_DNA"/>
</dbReference>
<keyword evidence="9" id="KW-0119">Carbohydrate metabolism</keyword>
<dbReference type="GO" id="GO:0008061">
    <property type="term" value="F:chitin binding"/>
    <property type="evidence" value="ECO:0007669"/>
    <property type="project" value="InterPro"/>
</dbReference>
<dbReference type="Gene3D" id="3.10.50.10">
    <property type="match status" value="1"/>
</dbReference>
<protein>
    <recommendedName>
        <fullName evidence="4">chitinase</fullName>
        <ecNumber evidence="4">3.2.1.14</ecNumber>
    </recommendedName>
</protein>
<dbReference type="InterPro" id="IPR050314">
    <property type="entry name" value="Glycosyl_Hydrlase_18"/>
</dbReference>
<evidence type="ECO:0000256" key="3">
    <source>
        <dbReference type="ARBA" id="ARBA00008682"/>
    </source>
</evidence>
<comment type="catalytic activity">
    <reaction evidence="1">
        <text>Random endo-hydrolysis of N-acetyl-beta-D-glucosaminide (1-&gt;4)-beta-linkages in chitin and chitodextrins.</text>
        <dbReference type="EC" id="3.2.1.14"/>
    </reaction>
</comment>
<keyword evidence="10 12" id="KW-0326">Glycosidase</keyword>
<evidence type="ECO:0000256" key="10">
    <source>
        <dbReference type="ARBA" id="ARBA00023295"/>
    </source>
</evidence>